<feature type="binding site" evidence="3">
    <location>
        <position position="46"/>
    </location>
    <ligand>
        <name>a divalent metal cation</name>
        <dbReference type="ChEBI" id="CHEBI:60240"/>
    </ligand>
</feature>
<keyword evidence="2 3" id="KW-0479">Metal-binding</keyword>
<dbReference type="PANTHER" id="PTHR37302">
    <property type="entry name" value="SLR1116 PROTEIN"/>
    <property type="match status" value="1"/>
</dbReference>
<dbReference type="InterPro" id="IPR034660">
    <property type="entry name" value="DinB/YfiT-like"/>
</dbReference>
<dbReference type="GO" id="GO:0046872">
    <property type="term" value="F:metal ion binding"/>
    <property type="evidence" value="ECO:0007669"/>
    <property type="project" value="UniProtKB-KW"/>
</dbReference>
<organism evidence="4 5">
    <name type="scientific">Aureibacillus halotolerans</name>
    <dbReference type="NCBI Taxonomy" id="1508390"/>
    <lineage>
        <taxon>Bacteria</taxon>
        <taxon>Bacillati</taxon>
        <taxon>Bacillota</taxon>
        <taxon>Bacilli</taxon>
        <taxon>Bacillales</taxon>
        <taxon>Bacillaceae</taxon>
        <taxon>Aureibacillus</taxon>
    </lineage>
</organism>
<dbReference type="Pfam" id="PF05163">
    <property type="entry name" value="DinB"/>
    <property type="match status" value="1"/>
</dbReference>
<comment type="caution">
    <text evidence="4">The sequence shown here is derived from an EMBL/GenBank/DDBJ whole genome shotgun (WGS) entry which is preliminary data.</text>
</comment>
<dbReference type="SUPFAM" id="SSF109854">
    <property type="entry name" value="DinB/YfiT-like putative metalloenzymes"/>
    <property type="match status" value="1"/>
</dbReference>
<gene>
    <name evidence="4" type="ORF">EV213_11951</name>
</gene>
<dbReference type="EMBL" id="SNYJ01000019">
    <property type="protein sequence ID" value="TDQ36262.1"/>
    <property type="molecule type" value="Genomic_DNA"/>
</dbReference>
<comment type="similarity">
    <text evidence="1">Belongs to the DinB family.</text>
</comment>
<evidence type="ECO:0000256" key="1">
    <source>
        <dbReference type="ARBA" id="ARBA00008635"/>
    </source>
</evidence>
<dbReference type="PANTHER" id="PTHR37302:SF1">
    <property type="entry name" value="PROTEIN DINB"/>
    <property type="match status" value="1"/>
</dbReference>
<evidence type="ECO:0000313" key="4">
    <source>
        <dbReference type="EMBL" id="TDQ36262.1"/>
    </source>
</evidence>
<feature type="binding site" evidence="3">
    <location>
        <position position="132"/>
    </location>
    <ligand>
        <name>a divalent metal cation</name>
        <dbReference type="ChEBI" id="CHEBI:60240"/>
    </ligand>
</feature>
<dbReference type="AlphaFoldDB" id="A0A4R6TUI7"/>
<sequence>MKGSVDTAYHTWANATLFAHVQTLPEGIAEKEIEGTFSSILEVVKHMYLMDMTWLKTIDGEEFITVKASVDTEKEALRSVSFQDLVTLYESFLNKSLKKLSLEEKKSIELTHPAYGTKPWPVETILGHVINHGTYHRGNISAMLHQLGYAGVPLDYIYYLYR</sequence>
<protein>
    <submittedName>
        <fullName evidence="4">Putative damage-inducible protein DinB</fullName>
    </submittedName>
</protein>
<evidence type="ECO:0000256" key="2">
    <source>
        <dbReference type="ARBA" id="ARBA00022723"/>
    </source>
</evidence>
<feature type="binding site" evidence="3">
    <location>
        <position position="136"/>
    </location>
    <ligand>
        <name>a divalent metal cation</name>
        <dbReference type="ChEBI" id="CHEBI:60240"/>
    </ligand>
</feature>
<proteinExistence type="inferred from homology"/>
<evidence type="ECO:0000256" key="3">
    <source>
        <dbReference type="PIRSR" id="PIRSR607837-1"/>
    </source>
</evidence>
<dbReference type="Gene3D" id="1.20.120.450">
    <property type="entry name" value="dinb family like domain"/>
    <property type="match status" value="1"/>
</dbReference>
<dbReference type="Proteomes" id="UP000295632">
    <property type="component" value="Unassembled WGS sequence"/>
</dbReference>
<dbReference type="OrthoDB" id="9811413at2"/>
<name>A0A4R6TUI7_9BACI</name>
<keyword evidence="5" id="KW-1185">Reference proteome</keyword>
<dbReference type="RefSeq" id="WP_133581789.1">
    <property type="nucleotide sequence ID" value="NZ_SNYJ01000019.1"/>
</dbReference>
<evidence type="ECO:0000313" key="5">
    <source>
        <dbReference type="Proteomes" id="UP000295632"/>
    </source>
</evidence>
<dbReference type="InterPro" id="IPR007837">
    <property type="entry name" value="DinB"/>
</dbReference>
<accession>A0A4R6TUI7</accession>
<reference evidence="4 5" key="1">
    <citation type="submission" date="2019-03" db="EMBL/GenBank/DDBJ databases">
        <title>Genomic Encyclopedia of Type Strains, Phase IV (KMG-IV): sequencing the most valuable type-strain genomes for metagenomic binning, comparative biology and taxonomic classification.</title>
        <authorList>
            <person name="Goeker M."/>
        </authorList>
    </citation>
    <scope>NUCLEOTIDE SEQUENCE [LARGE SCALE GENOMIC DNA]</scope>
    <source>
        <strain evidence="4 5">DSM 28697</strain>
    </source>
</reference>